<dbReference type="PANTHER" id="PTHR44196:SF1">
    <property type="entry name" value="DEHYDROGENASE_REDUCTASE SDR FAMILY MEMBER 7B"/>
    <property type="match status" value="1"/>
</dbReference>
<dbReference type="GO" id="GO:0016020">
    <property type="term" value="C:membrane"/>
    <property type="evidence" value="ECO:0007669"/>
    <property type="project" value="TreeGrafter"/>
</dbReference>
<dbReference type="PRINTS" id="PR00081">
    <property type="entry name" value="GDHRDH"/>
</dbReference>
<dbReference type="InterPro" id="IPR020904">
    <property type="entry name" value="Sc_DH/Rdtase_CS"/>
</dbReference>
<dbReference type="Gene3D" id="3.40.50.720">
    <property type="entry name" value="NAD(P)-binding Rossmann-like Domain"/>
    <property type="match status" value="1"/>
</dbReference>
<evidence type="ECO:0000256" key="2">
    <source>
        <dbReference type="ARBA" id="ARBA00023002"/>
    </source>
</evidence>
<dbReference type="SMART" id="SM00822">
    <property type="entry name" value="PKS_KR"/>
    <property type="match status" value="1"/>
</dbReference>
<dbReference type="SUPFAM" id="SSF51735">
    <property type="entry name" value="NAD(P)-binding Rossmann-fold domains"/>
    <property type="match status" value="1"/>
</dbReference>
<dbReference type="Pfam" id="PF00106">
    <property type="entry name" value="adh_short"/>
    <property type="match status" value="1"/>
</dbReference>
<gene>
    <name evidence="4" type="ORF">SDC9_56213</name>
</gene>
<comment type="similarity">
    <text evidence="1">Belongs to the short-chain dehydrogenases/reductases (SDR) family.</text>
</comment>
<dbReference type="EMBL" id="VSSQ01001624">
    <property type="protein sequence ID" value="MPM09890.1"/>
    <property type="molecule type" value="Genomic_DNA"/>
</dbReference>
<keyword evidence="2" id="KW-0560">Oxidoreductase</keyword>
<name>A0A644X179_9ZZZZ</name>
<proteinExistence type="inferred from homology"/>
<dbReference type="InterPro" id="IPR002347">
    <property type="entry name" value="SDR_fam"/>
</dbReference>
<dbReference type="PROSITE" id="PS00061">
    <property type="entry name" value="ADH_SHORT"/>
    <property type="match status" value="1"/>
</dbReference>
<protein>
    <recommendedName>
        <fullName evidence="3">Ketoreductase domain-containing protein</fullName>
    </recommendedName>
</protein>
<comment type="caution">
    <text evidence="4">The sequence shown here is derived from an EMBL/GenBank/DDBJ whole genome shotgun (WGS) entry which is preliminary data.</text>
</comment>
<dbReference type="InterPro" id="IPR036291">
    <property type="entry name" value="NAD(P)-bd_dom_sf"/>
</dbReference>
<dbReference type="AlphaFoldDB" id="A0A644X179"/>
<reference evidence="4" key="1">
    <citation type="submission" date="2019-08" db="EMBL/GenBank/DDBJ databases">
        <authorList>
            <person name="Kucharzyk K."/>
            <person name="Murdoch R.W."/>
            <person name="Higgins S."/>
            <person name="Loffler F."/>
        </authorList>
    </citation>
    <scope>NUCLEOTIDE SEQUENCE</scope>
</reference>
<dbReference type="PANTHER" id="PTHR44196">
    <property type="entry name" value="DEHYDROGENASE/REDUCTASE SDR FAMILY MEMBER 7B"/>
    <property type="match status" value="1"/>
</dbReference>
<evidence type="ECO:0000313" key="4">
    <source>
        <dbReference type="EMBL" id="MPM09890.1"/>
    </source>
</evidence>
<sequence>MNVLITGASGGLGRALANECGKRGYNLFLVDINEQGLRAIQKGLERQFGVCVAAKACDLTSDASVDALMETIDERNIRFDMLLNVAGVDYEGGFLERTRKDVVKIVSLNNEATLRITHAVLNRRRENKPFSLVFVSSLASMYPMPLKATYAASKRFLLDFAMALRQELKSQDVNVLALCPGGLVTTKEAMSGIAAQGFWGGATTNPLETVARRTIDSVLNGKGVYIPGALNRTLTFFGNLLPREWVAAAIYHRWNKAQQSWLKSELKEHSQAA</sequence>
<dbReference type="GO" id="GO:0016491">
    <property type="term" value="F:oxidoreductase activity"/>
    <property type="evidence" value="ECO:0007669"/>
    <property type="project" value="UniProtKB-KW"/>
</dbReference>
<evidence type="ECO:0000256" key="1">
    <source>
        <dbReference type="ARBA" id="ARBA00006484"/>
    </source>
</evidence>
<organism evidence="4">
    <name type="scientific">bioreactor metagenome</name>
    <dbReference type="NCBI Taxonomy" id="1076179"/>
    <lineage>
        <taxon>unclassified sequences</taxon>
        <taxon>metagenomes</taxon>
        <taxon>ecological metagenomes</taxon>
    </lineage>
</organism>
<accession>A0A644X179</accession>
<feature type="domain" description="Ketoreductase" evidence="3">
    <location>
        <begin position="1"/>
        <end position="187"/>
    </location>
</feature>
<evidence type="ECO:0000259" key="3">
    <source>
        <dbReference type="SMART" id="SM00822"/>
    </source>
</evidence>
<dbReference type="InterPro" id="IPR057326">
    <property type="entry name" value="KR_dom"/>
</dbReference>